<evidence type="ECO:0000313" key="3">
    <source>
        <dbReference type="Proteomes" id="UP000006892"/>
    </source>
</evidence>
<dbReference type="EMBL" id="FN563149">
    <property type="protein sequence ID" value="CBH50601.1"/>
    <property type="molecule type" value="Genomic_DNA"/>
</dbReference>
<proteinExistence type="predicted"/>
<evidence type="ECO:0000313" key="2">
    <source>
        <dbReference type="EMBL" id="CBH50601.1"/>
    </source>
</evidence>
<protein>
    <submittedName>
        <fullName evidence="2">Secreted protein</fullName>
    </submittedName>
</protein>
<reference evidence="2" key="1">
    <citation type="journal article" date="2010" name="PLoS Genet.">
        <title>The genome of a pathogenic rhodococcus: cooptive virulence underpinned by key gene acquisitions.</title>
        <authorList>
            <person name="Letek M."/>
            <person name="Gonzalez P."/>
            <person name="Macarthur I."/>
            <person name="Rodriguez H."/>
            <person name="Freeman T.C."/>
            <person name="Valero-Rello A."/>
            <person name="Blanco M."/>
            <person name="Buckley T."/>
            <person name="Cherevach I."/>
            <person name="Fahey R."/>
            <person name="Hapeshi A."/>
            <person name="Holdstock J."/>
            <person name="Leadon D."/>
            <person name="Navas J."/>
            <person name="Ocampo A."/>
            <person name="Quail M.A."/>
            <person name="Sanders M."/>
            <person name="Scortti M.M."/>
            <person name="Prescott J.F."/>
            <person name="Fogarty U."/>
            <person name="Meijer W.G."/>
            <person name="Parkhill J."/>
            <person name="Bentley S.D."/>
            <person name="Vazquez-Boland J.A."/>
        </authorList>
    </citation>
    <scope>NUCLEOTIDE SEQUENCE [LARGE SCALE GENOMIC DNA]</scope>
    <source>
        <strain evidence="2 3">103S</strain>
    </source>
</reference>
<organism evidence="2">
    <name type="scientific">Rhodococcus hoagii (strain 103S)</name>
    <name type="common">Rhodococcus equi</name>
    <dbReference type="NCBI Taxonomy" id="685727"/>
    <lineage>
        <taxon>Bacteria</taxon>
        <taxon>Bacillati</taxon>
        <taxon>Actinomycetota</taxon>
        <taxon>Actinomycetes</taxon>
        <taxon>Mycobacteriales</taxon>
        <taxon>Nocardiaceae</taxon>
        <taxon>Prescottella</taxon>
    </lineage>
</organism>
<accession>A0A3S5YDP6</accession>
<dbReference type="RefSeq" id="WP_013417637.1">
    <property type="nucleotide sequence ID" value="NC_014659.1"/>
</dbReference>
<keyword evidence="1" id="KW-0472">Membrane</keyword>
<dbReference type="KEGG" id="req:REQ_46580"/>
<keyword evidence="1" id="KW-0812">Transmembrane</keyword>
<name>A0A3S5YDP6_RHOH1</name>
<gene>
    <name evidence="2" type="ordered locus">REQ_46580</name>
</gene>
<evidence type="ECO:0000256" key="1">
    <source>
        <dbReference type="SAM" id="Phobius"/>
    </source>
</evidence>
<feature type="transmembrane region" description="Helical" evidence="1">
    <location>
        <begin position="19"/>
        <end position="37"/>
    </location>
</feature>
<dbReference type="Proteomes" id="UP001154400">
    <property type="component" value="Chromosome"/>
</dbReference>
<dbReference type="AlphaFoldDB" id="A0A3S5YDP6"/>
<sequence length="211" mass="22100">MTAPRGTATDSPRQPNRRLIAVVAAAAVVVAGLLVVVGTGRWGHSAGTDHTASSSSGPAKLTTAAGLVRLLDEIQRKFGDSTVDALDIYPEYALFNRPVPGKPGMSVSYQYEMDDGEARFTEAGSPSPRSGNGVPIDLAPLRPNVPTVIGLLYGADRTLTVADPTSTHISIEQDEHGPTAEIYLGNDEQGTSGFLTVGFDGQVRAVRGADR</sequence>
<keyword evidence="1" id="KW-1133">Transmembrane helix</keyword>